<evidence type="ECO:0000313" key="3">
    <source>
        <dbReference type="Proteomes" id="UP000275256"/>
    </source>
</evidence>
<feature type="domain" description="Bacterial transcriptional activator" evidence="1">
    <location>
        <begin position="948"/>
        <end position="1086"/>
    </location>
</feature>
<reference evidence="2 3" key="1">
    <citation type="submission" date="2018-10" db="EMBL/GenBank/DDBJ databases">
        <title>Tessaracoccus antarcticuss sp. nov., isolated from sediment.</title>
        <authorList>
            <person name="Zhou L.Y."/>
            <person name="Du Z.J."/>
        </authorList>
    </citation>
    <scope>NUCLEOTIDE SEQUENCE [LARGE SCALE GENOMIC DNA]</scope>
    <source>
        <strain evidence="2 3">JDX10</strain>
    </source>
</reference>
<dbReference type="SUPFAM" id="SSF48452">
    <property type="entry name" value="TPR-like"/>
    <property type="match status" value="2"/>
</dbReference>
<sequence length="1086" mass="115991">MVRRQTSIAKILAPSPSPLIVPRERLLDFLGAVMSRRVTTVVAGSGYGKTTLLASWAIEHDPAWLTLDAGDQDVVRLTFALVAALRVQLPALDFGVGEAPFSGELGPGASGAVTAHADVLAGELAAAIAETATTDIALVVDEVDELSGGSPGSQLLDALIRQAPARLHLVLIARIMPPIRLGRLRAQGEVLALDSPRMAFTREETATVVASRLGKSTALAERIHKLTSGWPAAVAIAVDALLDVPESDRLSALGRVGDRSGPVQSLLVEDVLPRLDDVERRVLELAVTLGHISADTASVLGVLNAAPAIRHLLSKGLLVADELSEQARVVQVVADALTDVASASLEDPRSIRRRIAVDLERGGRFAEALQMFVAAQDTPGALRLIAAVDPYALLAAARDTVLSWTPTVADQERTPELDLLEGLARYGSGDWDGALRRLESLAARDARAALTAGLIHHLDGSIESALAHYRTGLAAEPDDRTRALLAGWAAAVHWVRGEVPRCRELVAEATRLAQACWDPQAQAVAETAAAMLAALDGDRRANAAHYLRALDCAERAGDPLMLVRIRANRASALCDEDAYPAAIQMLDEALQICDMAGGSPYRRLVLTNRGQALSHLGRLDEAVDDLQTARDDAQSAGSVIGGYALAYLGDVYHLQGLSLLAKACFEEAVTVSRAANDVQGLVPALTGLALVVLDEQPELAGRLAAQAVALRSAPGRARALVVAGRVALACGDRERARAFAREAEALAGARRDRSHLAEALEILAVCSGDAEQSSRLLDQAEALWQTVGDPIGHGFNQVIRAGMSVDSLSEELLGIADGVAGRTGARRLHDAVARAQDWVEASSRRLVHVCVLGAFDVSVQGCRIPGSAWQSKRARELLKILVVRGCPVPRGVLLELLWPEDAIQAAGRLSVTLSTLRSVLDPEHGHPADFFVVATGECIWLDWAHVDADHRQFSSDATTGLRLWASGDPAAVRLLARAEAAYTGELLSDEPYSDWSSQDRDDARLAYVSVCRALAQNAAASGDHEASSRLLLRLLRHDPYDEPASLNLVSTLTTLGRHGEARRAYHRYVQWMSEWGLEPQTFSRHH</sequence>
<evidence type="ECO:0000259" key="1">
    <source>
        <dbReference type="SMART" id="SM01043"/>
    </source>
</evidence>
<dbReference type="InterPro" id="IPR051677">
    <property type="entry name" value="AfsR-DnrI-RedD_regulator"/>
</dbReference>
<accession>A0A3M0GCH6</accession>
<dbReference type="PANTHER" id="PTHR35807:SF2">
    <property type="entry name" value="TRANSCRIPTIONAL ACTIVATOR DOMAIN"/>
    <property type="match status" value="1"/>
</dbReference>
<dbReference type="GO" id="GO:0006355">
    <property type="term" value="P:regulation of DNA-templated transcription"/>
    <property type="evidence" value="ECO:0007669"/>
    <property type="project" value="InterPro"/>
</dbReference>
<organism evidence="2 3">
    <name type="scientific">Tessaracoccus antarcticus</name>
    <dbReference type="NCBI Taxonomy" id="2479848"/>
    <lineage>
        <taxon>Bacteria</taxon>
        <taxon>Bacillati</taxon>
        <taxon>Actinomycetota</taxon>
        <taxon>Actinomycetes</taxon>
        <taxon>Propionibacteriales</taxon>
        <taxon>Propionibacteriaceae</taxon>
        <taxon>Tessaracoccus</taxon>
    </lineage>
</organism>
<dbReference type="EMBL" id="REFW01000001">
    <property type="protein sequence ID" value="RMB62197.1"/>
    <property type="molecule type" value="Genomic_DNA"/>
</dbReference>
<dbReference type="InterPro" id="IPR016032">
    <property type="entry name" value="Sig_transdc_resp-reg_C-effctor"/>
</dbReference>
<keyword evidence="3" id="KW-1185">Reference proteome</keyword>
<dbReference type="Proteomes" id="UP000275256">
    <property type="component" value="Unassembled WGS sequence"/>
</dbReference>
<dbReference type="RefSeq" id="WP_121900747.1">
    <property type="nucleotide sequence ID" value="NZ_REFW01000001.1"/>
</dbReference>
<dbReference type="InterPro" id="IPR011990">
    <property type="entry name" value="TPR-like_helical_dom_sf"/>
</dbReference>
<protein>
    <recommendedName>
        <fullName evidence="1">Bacterial transcriptional activator domain-containing protein</fullName>
    </recommendedName>
</protein>
<dbReference type="AlphaFoldDB" id="A0A3M0GCH6"/>
<proteinExistence type="predicted"/>
<dbReference type="InterPro" id="IPR019734">
    <property type="entry name" value="TPR_rpt"/>
</dbReference>
<name>A0A3M0GCH6_9ACTN</name>
<dbReference type="SMART" id="SM00028">
    <property type="entry name" value="TPR"/>
    <property type="match status" value="6"/>
</dbReference>
<dbReference type="SMART" id="SM01043">
    <property type="entry name" value="BTAD"/>
    <property type="match status" value="1"/>
</dbReference>
<dbReference type="PANTHER" id="PTHR35807">
    <property type="entry name" value="TRANSCRIPTIONAL REGULATOR REDD-RELATED"/>
    <property type="match status" value="1"/>
</dbReference>
<dbReference type="SUPFAM" id="SSF46894">
    <property type="entry name" value="C-terminal effector domain of the bipartite response regulators"/>
    <property type="match status" value="1"/>
</dbReference>
<comment type="caution">
    <text evidence="2">The sequence shown here is derived from an EMBL/GenBank/DDBJ whole genome shotgun (WGS) entry which is preliminary data.</text>
</comment>
<dbReference type="Pfam" id="PF13424">
    <property type="entry name" value="TPR_12"/>
    <property type="match status" value="1"/>
</dbReference>
<dbReference type="Gene3D" id="1.25.40.10">
    <property type="entry name" value="Tetratricopeptide repeat domain"/>
    <property type="match status" value="4"/>
</dbReference>
<dbReference type="OrthoDB" id="134985at2"/>
<gene>
    <name evidence="2" type="ORF">EAX62_06430</name>
</gene>
<dbReference type="InterPro" id="IPR036388">
    <property type="entry name" value="WH-like_DNA-bd_sf"/>
</dbReference>
<dbReference type="GO" id="GO:0003677">
    <property type="term" value="F:DNA binding"/>
    <property type="evidence" value="ECO:0007669"/>
    <property type="project" value="InterPro"/>
</dbReference>
<dbReference type="Gene3D" id="1.10.10.10">
    <property type="entry name" value="Winged helix-like DNA-binding domain superfamily/Winged helix DNA-binding domain"/>
    <property type="match status" value="1"/>
</dbReference>
<dbReference type="Pfam" id="PF03704">
    <property type="entry name" value="BTAD"/>
    <property type="match status" value="1"/>
</dbReference>
<evidence type="ECO:0000313" key="2">
    <source>
        <dbReference type="EMBL" id="RMB62197.1"/>
    </source>
</evidence>
<dbReference type="InterPro" id="IPR005158">
    <property type="entry name" value="BTAD"/>
</dbReference>